<dbReference type="Pfam" id="PF10409">
    <property type="entry name" value="PTEN_C2"/>
    <property type="match status" value="1"/>
</dbReference>
<evidence type="ECO:0000313" key="3">
    <source>
        <dbReference type="EMBL" id="KAG6656977.1"/>
    </source>
</evidence>
<reference evidence="3" key="1">
    <citation type="submission" date="2020-12" db="EMBL/GenBank/DDBJ databases">
        <title>WGS assembly of Carya illinoinensis cv. Pawnee.</title>
        <authorList>
            <person name="Platts A."/>
            <person name="Shu S."/>
            <person name="Wright S."/>
            <person name="Barry K."/>
            <person name="Edger P."/>
            <person name="Pires J.C."/>
            <person name="Schmutz J."/>
        </authorList>
    </citation>
    <scope>NUCLEOTIDE SEQUENCE</scope>
    <source>
        <tissue evidence="3">Leaf</tissue>
    </source>
</reference>
<feature type="domain" description="C2 tensin-type" evidence="2">
    <location>
        <begin position="133"/>
        <end position="267"/>
    </location>
</feature>
<dbReference type="GO" id="GO:0046856">
    <property type="term" value="P:phosphatidylinositol dephosphorylation"/>
    <property type="evidence" value="ECO:0007669"/>
    <property type="project" value="TreeGrafter"/>
</dbReference>
<dbReference type="PROSITE" id="PS51182">
    <property type="entry name" value="C2_TENSIN"/>
    <property type="match status" value="1"/>
</dbReference>
<dbReference type="InterPro" id="IPR051281">
    <property type="entry name" value="Dual-spec_lipid-protein_phosph"/>
</dbReference>
<protein>
    <recommendedName>
        <fullName evidence="2">C2 tensin-type domain-containing protein</fullName>
    </recommendedName>
</protein>
<proteinExistence type="predicted"/>
<dbReference type="PANTHER" id="PTHR12305:SF60">
    <property type="entry name" value="PHOSPHATIDYLINOSITOL 3,4,5-TRISPHOSPHATE 3-PHOSPHATASE TPTE2-RELATED"/>
    <property type="match status" value="1"/>
</dbReference>
<accession>A0A8T1QR69</accession>
<dbReference type="AlphaFoldDB" id="A0A8T1QR69"/>
<keyword evidence="4" id="KW-1185">Reference proteome</keyword>
<evidence type="ECO:0000313" key="4">
    <source>
        <dbReference type="Proteomes" id="UP000811609"/>
    </source>
</evidence>
<dbReference type="PANTHER" id="PTHR12305">
    <property type="entry name" value="PHOSPHATASE WITH HOMOLOGY TO TENSIN"/>
    <property type="match status" value="1"/>
</dbReference>
<dbReference type="EMBL" id="CM031812">
    <property type="protein sequence ID" value="KAG6656977.1"/>
    <property type="molecule type" value="Genomic_DNA"/>
</dbReference>
<dbReference type="GO" id="GO:0005829">
    <property type="term" value="C:cytosol"/>
    <property type="evidence" value="ECO:0007669"/>
    <property type="project" value="TreeGrafter"/>
</dbReference>
<sequence length="287" mass="33225">MGLKLSKQGPGKIENLSLHNHLINCLSNSFYIRNLVYNLYKEETYDPSHFYGRVEAYPFDDNHVPALQMIKIFCESVHSWLTHDPGNIFVVHCTNLPGPCIRELRRIRLYDIINIDRIFFVISELQEKSNQMYRPYVEVSRNCRRQIKKGYERICSSEYHLSFTNECVVVQMDTESPIIYQKTCLDHCFDKPLQTHLNLLIGLVTGDVRVIFYQKMFGGRLFYCCFNTAFIRNGLLQLTLRDLDKVGKNGRSICGPAFCLELLFGPANAKQSLRIPSGNDAECDNLF</sequence>
<keyword evidence="1" id="KW-0378">Hydrolase</keyword>
<dbReference type="SMART" id="SM01326">
    <property type="entry name" value="PTEN_C2"/>
    <property type="match status" value="1"/>
</dbReference>
<dbReference type="Proteomes" id="UP000811609">
    <property type="component" value="Chromosome 4"/>
</dbReference>
<name>A0A8T1QR69_CARIL</name>
<comment type="caution">
    <text evidence="3">The sequence shown here is derived from an EMBL/GenBank/DDBJ whole genome shotgun (WGS) entry which is preliminary data.</text>
</comment>
<dbReference type="InterPro" id="IPR014020">
    <property type="entry name" value="Tensin_C2-dom"/>
</dbReference>
<evidence type="ECO:0000256" key="1">
    <source>
        <dbReference type="ARBA" id="ARBA00022912"/>
    </source>
</evidence>
<keyword evidence="1" id="KW-0904">Protein phosphatase</keyword>
<organism evidence="3 4">
    <name type="scientific">Carya illinoinensis</name>
    <name type="common">Pecan</name>
    <dbReference type="NCBI Taxonomy" id="32201"/>
    <lineage>
        <taxon>Eukaryota</taxon>
        <taxon>Viridiplantae</taxon>
        <taxon>Streptophyta</taxon>
        <taxon>Embryophyta</taxon>
        <taxon>Tracheophyta</taxon>
        <taxon>Spermatophyta</taxon>
        <taxon>Magnoliopsida</taxon>
        <taxon>eudicotyledons</taxon>
        <taxon>Gunneridae</taxon>
        <taxon>Pentapetalae</taxon>
        <taxon>rosids</taxon>
        <taxon>fabids</taxon>
        <taxon>Fagales</taxon>
        <taxon>Juglandaceae</taxon>
        <taxon>Carya</taxon>
    </lineage>
</organism>
<dbReference type="GO" id="GO:0004725">
    <property type="term" value="F:protein tyrosine phosphatase activity"/>
    <property type="evidence" value="ECO:0007669"/>
    <property type="project" value="TreeGrafter"/>
</dbReference>
<gene>
    <name evidence="3" type="ORF">CIPAW_04G058900</name>
</gene>
<dbReference type="GO" id="GO:0016314">
    <property type="term" value="F:phosphatidylinositol-3,4,5-trisphosphate 3-phosphatase activity"/>
    <property type="evidence" value="ECO:0007669"/>
    <property type="project" value="TreeGrafter"/>
</dbReference>
<evidence type="ECO:0000259" key="2">
    <source>
        <dbReference type="PROSITE" id="PS51182"/>
    </source>
</evidence>